<feature type="compositionally biased region" description="Polar residues" evidence="1">
    <location>
        <begin position="154"/>
        <end position="163"/>
    </location>
</feature>
<feature type="compositionally biased region" description="Polar residues" evidence="1">
    <location>
        <begin position="617"/>
        <end position="627"/>
    </location>
</feature>
<feature type="region of interest" description="Disordered" evidence="1">
    <location>
        <begin position="1"/>
        <end position="45"/>
    </location>
</feature>
<accession>A0AAN6RIY9</accession>
<evidence type="ECO:0000256" key="1">
    <source>
        <dbReference type="SAM" id="MobiDB-lite"/>
    </source>
</evidence>
<feature type="compositionally biased region" description="Polar residues" evidence="1">
    <location>
        <begin position="449"/>
        <end position="477"/>
    </location>
</feature>
<evidence type="ECO:0000313" key="3">
    <source>
        <dbReference type="Proteomes" id="UP001280581"/>
    </source>
</evidence>
<evidence type="ECO:0000313" key="2">
    <source>
        <dbReference type="EMBL" id="KAK3215030.1"/>
    </source>
</evidence>
<feature type="compositionally biased region" description="Basic residues" evidence="1">
    <location>
        <begin position="601"/>
        <end position="615"/>
    </location>
</feature>
<dbReference type="Proteomes" id="UP001280581">
    <property type="component" value="Unassembled WGS sequence"/>
</dbReference>
<keyword evidence="3" id="KW-1185">Reference proteome</keyword>
<reference evidence="2 3" key="1">
    <citation type="submission" date="2021-02" db="EMBL/GenBank/DDBJ databases">
        <title>Genome assembly of Pseudopithomyces chartarum.</title>
        <authorList>
            <person name="Jauregui R."/>
            <person name="Singh J."/>
            <person name="Voisey C."/>
        </authorList>
    </citation>
    <scope>NUCLEOTIDE SEQUENCE [LARGE SCALE GENOMIC DNA]</scope>
    <source>
        <strain evidence="2 3">AGR01</strain>
    </source>
</reference>
<feature type="compositionally biased region" description="Polar residues" evidence="1">
    <location>
        <begin position="29"/>
        <end position="38"/>
    </location>
</feature>
<feature type="compositionally biased region" description="Polar residues" evidence="1">
    <location>
        <begin position="325"/>
        <end position="334"/>
    </location>
</feature>
<feature type="region of interest" description="Disordered" evidence="1">
    <location>
        <begin position="592"/>
        <end position="646"/>
    </location>
</feature>
<feature type="compositionally biased region" description="Basic and acidic residues" evidence="1">
    <location>
        <begin position="238"/>
        <end position="268"/>
    </location>
</feature>
<gene>
    <name evidence="2" type="ORF">GRF29_19g1998938</name>
</gene>
<feature type="region of interest" description="Disordered" evidence="1">
    <location>
        <begin position="154"/>
        <end position="575"/>
    </location>
</feature>
<name>A0AAN6RIY9_9PLEO</name>
<feature type="compositionally biased region" description="Basic and acidic residues" evidence="1">
    <location>
        <begin position="501"/>
        <end position="515"/>
    </location>
</feature>
<sequence length="743" mass="82887">MPRRTTTPIENVRGYGRTAISEDPGPSTPRITNASHTNAARPYRPSWDKSVSNHLQAYILRPQLQHEVSAIHLSYIAEKLSLDSIKLEQHVDRLGPDHSIIDDVRNLQAEQYRQIDTVLKQRNGKLVSVHRDTLEMPTSMGHMHATTLTFVLSTTEPEGQEPSNESEEPRVNTIGGSEIREKVVRGDYGQREPDQTKHDQSENDHSEPINTPEYSQNSPLSEDTISLMMSGSRSETPTPKDHRFQHDTDQSKPGERKLDQDEPNETKSDQGNPDDSIKKLRKQTPFEDINGTTIIRSKSEIPLLKGPEAQSKLEDTIKWPHKSPKLQTATTSNLLKAKREIPPPPPPARRTRTPLTNTQNKIREPSGSKDIAVEEELEGTLGQLHKPSKLKSATTSGLVRAKREIPPPPPPPARREDTSSPVNIQSEIRDSTGPKAIADDQGPDKGTTVAGNNSPLLKIPSTPTLSQAKLETHQSPTKVKDPRILPAAREHASQLSLFKDTANEQEPKKGTDVAGEKLQLLDSPFTPTVPTVHSDTQDHSGNLEEPCIHTNEQDHTQQSSVSKDTAKKPKLETGPTVYGKILLSDYFEAPQRLQTNSSESKKKKKNRKKTRKRKSTANQPECPTQTRALSLSSSDTSTLAGDDDPTTTSILEPFGTHGQNCKKCNAFLVVHSKQELERRECDLCHDFRDTECTLCKEDFQKREKQGESSEDMGRSADGHRAFLAQCVAWSRQQRKTLDEWNAN</sequence>
<feature type="compositionally biased region" description="Polar residues" evidence="1">
    <location>
        <begin position="525"/>
        <end position="534"/>
    </location>
</feature>
<feature type="compositionally biased region" description="Polar residues" evidence="1">
    <location>
        <begin position="208"/>
        <end position="237"/>
    </location>
</feature>
<protein>
    <submittedName>
        <fullName evidence="2">Uncharacterized protein</fullName>
    </submittedName>
</protein>
<feature type="compositionally biased region" description="Low complexity" evidence="1">
    <location>
        <begin position="628"/>
        <end position="640"/>
    </location>
</feature>
<feature type="compositionally biased region" description="Basic and acidic residues" evidence="1">
    <location>
        <begin position="178"/>
        <end position="207"/>
    </location>
</feature>
<organism evidence="2 3">
    <name type="scientific">Pseudopithomyces chartarum</name>
    <dbReference type="NCBI Taxonomy" id="1892770"/>
    <lineage>
        <taxon>Eukaryota</taxon>
        <taxon>Fungi</taxon>
        <taxon>Dikarya</taxon>
        <taxon>Ascomycota</taxon>
        <taxon>Pezizomycotina</taxon>
        <taxon>Dothideomycetes</taxon>
        <taxon>Pleosporomycetidae</taxon>
        <taxon>Pleosporales</taxon>
        <taxon>Massarineae</taxon>
        <taxon>Didymosphaeriaceae</taxon>
        <taxon>Pseudopithomyces</taxon>
    </lineage>
</organism>
<feature type="compositionally biased region" description="Basic and acidic residues" evidence="1">
    <location>
        <begin position="478"/>
        <end position="492"/>
    </location>
</feature>
<proteinExistence type="predicted"/>
<comment type="caution">
    <text evidence="2">The sequence shown here is derived from an EMBL/GenBank/DDBJ whole genome shotgun (WGS) entry which is preliminary data.</text>
</comment>
<dbReference type="AlphaFoldDB" id="A0AAN6RIY9"/>
<dbReference type="EMBL" id="WVTA01000003">
    <property type="protein sequence ID" value="KAK3215030.1"/>
    <property type="molecule type" value="Genomic_DNA"/>
</dbReference>